<comment type="caution">
    <text evidence="2">The sequence shown here is derived from an EMBL/GenBank/DDBJ whole genome shotgun (WGS) entry which is preliminary data.</text>
</comment>
<organism evidence="2 3">
    <name type="scientific">Shackletoniella antarctica</name>
    <dbReference type="NCBI Taxonomy" id="268115"/>
    <lineage>
        <taxon>Bacteria</taxon>
        <taxon>Bacillati</taxon>
        <taxon>Cyanobacteriota</taxon>
        <taxon>Cyanophyceae</taxon>
        <taxon>Oculatellales</taxon>
        <taxon>Oculatellaceae</taxon>
        <taxon>Shackletoniella</taxon>
    </lineage>
</organism>
<reference evidence="3" key="1">
    <citation type="submission" date="2018-04" db="EMBL/GenBank/DDBJ databases">
        <authorList>
            <person name="Cornet L."/>
        </authorList>
    </citation>
    <scope>NUCLEOTIDE SEQUENCE [LARGE SCALE GENOMIC DNA]</scope>
</reference>
<evidence type="ECO:0000313" key="2">
    <source>
        <dbReference type="EMBL" id="PZO43537.1"/>
    </source>
</evidence>
<keyword evidence="1" id="KW-1133">Transmembrane helix</keyword>
<feature type="transmembrane region" description="Helical" evidence="1">
    <location>
        <begin position="12"/>
        <end position="33"/>
    </location>
</feature>
<accession>A0A2W4WJZ8</accession>
<feature type="transmembrane region" description="Helical" evidence="1">
    <location>
        <begin position="116"/>
        <end position="143"/>
    </location>
</feature>
<evidence type="ECO:0000256" key="1">
    <source>
        <dbReference type="SAM" id="Phobius"/>
    </source>
</evidence>
<evidence type="ECO:0000313" key="3">
    <source>
        <dbReference type="Proteomes" id="UP000249081"/>
    </source>
</evidence>
<keyword evidence="1" id="KW-0812">Transmembrane</keyword>
<feature type="transmembrane region" description="Helical" evidence="1">
    <location>
        <begin position="53"/>
        <end position="71"/>
    </location>
</feature>
<name>A0A2W4WJZ8_9CYAN</name>
<dbReference type="Pfam" id="PF20398">
    <property type="entry name" value="DUF6691"/>
    <property type="match status" value="1"/>
</dbReference>
<dbReference type="InterPro" id="IPR046513">
    <property type="entry name" value="DUF6691"/>
</dbReference>
<keyword evidence="1" id="KW-0472">Membrane</keyword>
<proteinExistence type="predicted"/>
<reference evidence="2 3" key="2">
    <citation type="submission" date="2018-06" db="EMBL/GenBank/DDBJ databases">
        <title>Metagenomic assembly of (sub)arctic Cyanobacteria and their associated microbiome from non-axenic cultures.</title>
        <authorList>
            <person name="Baurain D."/>
        </authorList>
    </citation>
    <scope>NUCLEOTIDE SEQUENCE [LARGE SCALE GENOMIC DNA]</scope>
    <source>
        <strain evidence="2">ULC041bin1</strain>
    </source>
</reference>
<dbReference type="EMBL" id="QBMN01000028">
    <property type="protein sequence ID" value="PZO43537.1"/>
    <property type="molecule type" value="Genomic_DNA"/>
</dbReference>
<sequence>MQNVSGQSTLAQNLVALGAGLLFGLGLAVSQMIDPQRVIGFLDLAGQWDPTLAFVMGGAVLVTLIAFRFVLKRPGPLLGGKFWVPTRNDIDRPLVLGAALFGIGWGLGGYCPGPAIASLGLGSANPILFVVAMIAGSLAYGVINRSV</sequence>
<gene>
    <name evidence="2" type="ORF">DCF17_05870</name>
</gene>
<feature type="transmembrane region" description="Helical" evidence="1">
    <location>
        <begin position="92"/>
        <end position="110"/>
    </location>
</feature>
<dbReference type="Proteomes" id="UP000249081">
    <property type="component" value="Unassembled WGS sequence"/>
</dbReference>
<protein>
    <submittedName>
        <fullName evidence="2">YeeE/YedE family protein</fullName>
    </submittedName>
</protein>
<dbReference type="AlphaFoldDB" id="A0A2W4WJZ8"/>